<evidence type="ECO:0000313" key="2">
    <source>
        <dbReference type="EMBL" id="RFN46315.1"/>
    </source>
</evidence>
<feature type="transmembrane region" description="Helical" evidence="1">
    <location>
        <begin position="77"/>
        <end position="95"/>
    </location>
</feature>
<keyword evidence="1" id="KW-0812">Transmembrane</keyword>
<accession>A0A395MEQ5</accession>
<feature type="transmembrane region" description="Helical" evidence="1">
    <location>
        <begin position="107"/>
        <end position="125"/>
    </location>
</feature>
<evidence type="ECO:0000256" key="1">
    <source>
        <dbReference type="SAM" id="Phobius"/>
    </source>
</evidence>
<organism evidence="2 3">
    <name type="scientific">Fusarium flagelliforme</name>
    <dbReference type="NCBI Taxonomy" id="2675880"/>
    <lineage>
        <taxon>Eukaryota</taxon>
        <taxon>Fungi</taxon>
        <taxon>Dikarya</taxon>
        <taxon>Ascomycota</taxon>
        <taxon>Pezizomycotina</taxon>
        <taxon>Sordariomycetes</taxon>
        <taxon>Hypocreomycetidae</taxon>
        <taxon>Hypocreales</taxon>
        <taxon>Nectriaceae</taxon>
        <taxon>Fusarium</taxon>
        <taxon>Fusarium incarnatum-equiseti species complex</taxon>
    </lineage>
</organism>
<dbReference type="OrthoDB" id="5070419at2759"/>
<keyword evidence="1" id="KW-0472">Membrane</keyword>
<keyword evidence="3" id="KW-1185">Reference proteome</keyword>
<dbReference type="Pfam" id="PF14087">
    <property type="entry name" value="DUF4267"/>
    <property type="match status" value="1"/>
</dbReference>
<dbReference type="InterPro" id="IPR025363">
    <property type="entry name" value="DUF4267"/>
</dbReference>
<reference evidence="2 3" key="1">
    <citation type="journal article" date="2018" name="PLoS Pathog.">
        <title>Evolution of structural diversity of trichothecenes, a family of toxins produced by plant pathogenic and entomopathogenic fungi.</title>
        <authorList>
            <person name="Proctor R.H."/>
            <person name="McCormick S.P."/>
            <person name="Kim H.S."/>
            <person name="Cardoza R.E."/>
            <person name="Stanley A.M."/>
            <person name="Lindo L."/>
            <person name="Kelly A."/>
            <person name="Brown D.W."/>
            <person name="Lee T."/>
            <person name="Vaughan M.M."/>
            <person name="Alexander N.J."/>
            <person name="Busman M."/>
            <person name="Gutierrez S."/>
        </authorList>
    </citation>
    <scope>NUCLEOTIDE SEQUENCE [LARGE SCALE GENOMIC DNA]</scope>
    <source>
        <strain evidence="2 3">NRRL 13405</strain>
    </source>
</reference>
<proteinExistence type="predicted"/>
<dbReference type="Proteomes" id="UP000265631">
    <property type="component" value="Unassembled WGS sequence"/>
</dbReference>
<dbReference type="EMBL" id="PXXK01000308">
    <property type="protein sequence ID" value="RFN46315.1"/>
    <property type="molecule type" value="Genomic_DNA"/>
</dbReference>
<dbReference type="AlphaFoldDB" id="A0A395MEQ5"/>
<gene>
    <name evidence="2" type="ORF">FIE12Z_9431</name>
</gene>
<keyword evidence="1" id="KW-1133">Transmembrane helix</keyword>
<evidence type="ECO:0000313" key="3">
    <source>
        <dbReference type="Proteomes" id="UP000265631"/>
    </source>
</evidence>
<name>A0A395MEQ5_9HYPO</name>
<comment type="caution">
    <text evidence="2">The sequence shown here is derived from an EMBL/GenBank/DDBJ whole genome shotgun (WGS) entry which is preliminary data.</text>
</comment>
<sequence length="127" mass="14208">MDYVRDFHIYALGLWWMYQGLTALADPKEHMSNQGIKHTSSSKDNDNYAPIYMLGVRDISIGIFVVAHHYIDHLPAVLTLMAVMGFIKFGDAIVVMTEGDESARKKVVGHLAWGAGLLGWLLFLAKN</sequence>
<protein>
    <submittedName>
        <fullName evidence="2">Sorbose reductase sou1</fullName>
    </submittedName>
</protein>